<protein>
    <submittedName>
        <fullName evidence="2">Uncharacterized protein</fullName>
    </submittedName>
</protein>
<evidence type="ECO:0000256" key="1">
    <source>
        <dbReference type="SAM" id="MobiDB-lite"/>
    </source>
</evidence>
<feature type="compositionally biased region" description="Polar residues" evidence="1">
    <location>
        <begin position="1"/>
        <end position="12"/>
    </location>
</feature>
<dbReference type="InParanoid" id="A0A067P7C3"/>
<dbReference type="EMBL" id="KL197755">
    <property type="protein sequence ID" value="KDQ50803.1"/>
    <property type="molecule type" value="Genomic_DNA"/>
</dbReference>
<feature type="region of interest" description="Disordered" evidence="1">
    <location>
        <begin position="1"/>
        <end position="118"/>
    </location>
</feature>
<evidence type="ECO:0000313" key="3">
    <source>
        <dbReference type="Proteomes" id="UP000027265"/>
    </source>
</evidence>
<keyword evidence="3" id="KW-1185">Reference proteome</keyword>
<dbReference type="HOGENOM" id="CLU_1643956_0_0_1"/>
<accession>A0A067P7C3</accession>
<dbReference type="Proteomes" id="UP000027265">
    <property type="component" value="Unassembled WGS sequence"/>
</dbReference>
<organism evidence="2 3">
    <name type="scientific">Jaapia argillacea MUCL 33604</name>
    <dbReference type="NCBI Taxonomy" id="933084"/>
    <lineage>
        <taxon>Eukaryota</taxon>
        <taxon>Fungi</taxon>
        <taxon>Dikarya</taxon>
        <taxon>Basidiomycota</taxon>
        <taxon>Agaricomycotina</taxon>
        <taxon>Agaricomycetes</taxon>
        <taxon>Agaricomycetidae</taxon>
        <taxon>Jaapiales</taxon>
        <taxon>Jaapiaceae</taxon>
        <taxon>Jaapia</taxon>
    </lineage>
</organism>
<sequence length="161" mass="17562">MQSTTNTQSLSRPSLPVIAPLVIRKKSSAAPGSPPSNRDGAQSSPPIRTLLSRPELSKGRLPKLKIALGDDDHPEGRFGGGSYIGPPPEAVYNDDQDSTVRPSSGSSSKRESLHTLRQTSHLARTGVMKCYKNSSVWAKERVGSFMPFGILRLELSWHEKR</sequence>
<gene>
    <name evidence="2" type="ORF">JAAARDRAFT_548292</name>
</gene>
<evidence type="ECO:0000313" key="2">
    <source>
        <dbReference type="EMBL" id="KDQ50803.1"/>
    </source>
</evidence>
<dbReference type="AlphaFoldDB" id="A0A067P7C3"/>
<reference evidence="3" key="1">
    <citation type="journal article" date="2014" name="Proc. Natl. Acad. Sci. U.S.A.">
        <title>Extensive sampling of basidiomycete genomes demonstrates inadequacy of the white-rot/brown-rot paradigm for wood decay fungi.</title>
        <authorList>
            <person name="Riley R."/>
            <person name="Salamov A.A."/>
            <person name="Brown D.W."/>
            <person name="Nagy L.G."/>
            <person name="Floudas D."/>
            <person name="Held B.W."/>
            <person name="Levasseur A."/>
            <person name="Lombard V."/>
            <person name="Morin E."/>
            <person name="Otillar R."/>
            <person name="Lindquist E.A."/>
            <person name="Sun H."/>
            <person name="LaButti K.M."/>
            <person name="Schmutz J."/>
            <person name="Jabbour D."/>
            <person name="Luo H."/>
            <person name="Baker S.E."/>
            <person name="Pisabarro A.G."/>
            <person name="Walton J.D."/>
            <person name="Blanchette R.A."/>
            <person name="Henrissat B."/>
            <person name="Martin F."/>
            <person name="Cullen D."/>
            <person name="Hibbett D.S."/>
            <person name="Grigoriev I.V."/>
        </authorList>
    </citation>
    <scope>NUCLEOTIDE SEQUENCE [LARGE SCALE GENOMIC DNA]</scope>
    <source>
        <strain evidence="3">MUCL 33604</strain>
    </source>
</reference>
<proteinExistence type="predicted"/>
<name>A0A067P7C3_9AGAM</name>